<dbReference type="InterPro" id="IPR038607">
    <property type="entry name" value="PhoD-like_sf"/>
</dbReference>
<keyword evidence="4" id="KW-1185">Reference proteome</keyword>
<accession>A0ABT8LIT9</accession>
<evidence type="ECO:0000259" key="2">
    <source>
        <dbReference type="Pfam" id="PF09423"/>
    </source>
</evidence>
<evidence type="ECO:0000256" key="1">
    <source>
        <dbReference type="SAM" id="SignalP"/>
    </source>
</evidence>
<evidence type="ECO:0000313" key="3">
    <source>
        <dbReference type="EMBL" id="MDN5217418.1"/>
    </source>
</evidence>
<sequence length="862" mass="95800">MTNNNAKLGILFLLMVLATSGCHQNSKQATYDWKNVGDRTWAGADFWANRLQDWQILDEKLVCRETSEKKPMRTVHLLTHNIEDVREDFRIAVKAGINETTKTNSDAACGLLIGAGEQLDYRAASLIHHSHGRGAGLFLGFTREGQLIITDFSNGEILKQSDKVEKIPGEIRMIVEKQGTADDIKLNLSVLDTEKGNVLLTITLDGLAADQLKGNIALVSHPGKGENGGSFWFSELALDGKAVTHHPQRKLGPIITSQYTIDDQILKITAQLLPIGAGEFQTCYLEIKEGEQWKEVAQASVIVPGFTAPFRVESWADDKDVPYRIKYVASDGASPDYWEGTIKKNPIDKETIVVAGFTGNHNIGNSLDGKRKSPQVSPYPWQELIWFPHLDVVENVKKHNPDVLFFSGDQVYEGGSPTSPDIKNIKLDYLYKWYLWCWAFADLTKDIVTVTIPDDHDVYQGNIWGAGGRPTDKDDKGGYVHPPDFVKMVERTQVSHLPDPYDPTPIEQGIGVYHTDMNFGNISFAILEDRKFKSGPNGLVPPTKSNRADHVIDPDYDPKAVDLPEATLLGERQLGFLNNWADDWRHTDMKVALSQTIFGNLATHHGPNQVRLYMDLDSNGWPQTGRNKALAALRKGFAFMLAGDQHLATIVHHGIDDFDDAGWSFCVPSIANFYPRSWKPDGPGLNQLPGMPDNTGSYLDGFGNHITVYASTNPGKSMGVEPAELHDKMAGYGILKLNKSAQTYTMECWPRFADPENPATGGQYPGWPKTVDMMDNYAKKPVGHLPVLKIDGVDRPVVQVINEATSEVVYTLRIKGNDFQPKVFTTDSYTVIIKDMEGEERKKLTGLQLVEAGKKEELTVSL</sequence>
<dbReference type="InterPro" id="IPR018946">
    <property type="entry name" value="PhoD-like_MPP"/>
</dbReference>
<name>A0ABT8LIT9_9BACT</name>
<comment type="caution">
    <text evidence="3">The sequence shown here is derived from an EMBL/GenBank/DDBJ whole genome shotgun (WGS) entry which is preliminary data.</text>
</comment>
<dbReference type="PROSITE" id="PS51257">
    <property type="entry name" value="PROKAR_LIPOPROTEIN"/>
    <property type="match status" value="1"/>
</dbReference>
<dbReference type="RefSeq" id="WP_346762755.1">
    <property type="nucleotide sequence ID" value="NZ_JAUJEB010000016.1"/>
</dbReference>
<dbReference type="PANTHER" id="PTHR43606">
    <property type="entry name" value="PHOSPHATASE, PUTATIVE (AFU_ORTHOLOGUE AFUA_6G08710)-RELATED"/>
    <property type="match status" value="1"/>
</dbReference>
<dbReference type="EMBL" id="JAUJEB010000016">
    <property type="protein sequence ID" value="MDN5217418.1"/>
    <property type="molecule type" value="Genomic_DNA"/>
</dbReference>
<dbReference type="PANTHER" id="PTHR43606:SF2">
    <property type="entry name" value="ALKALINE PHOSPHATASE FAMILY PROTEIN (AFU_ORTHOLOGUE AFUA_5G03860)"/>
    <property type="match status" value="1"/>
</dbReference>
<dbReference type="Proteomes" id="UP001172083">
    <property type="component" value="Unassembled WGS sequence"/>
</dbReference>
<gene>
    <name evidence="3" type="ORF">QQ020_35415</name>
</gene>
<protein>
    <submittedName>
        <fullName evidence="3">Alkaline phosphatase D family protein</fullName>
    </submittedName>
</protein>
<dbReference type="SUPFAM" id="SSF56300">
    <property type="entry name" value="Metallo-dependent phosphatases"/>
    <property type="match status" value="1"/>
</dbReference>
<evidence type="ECO:0000313" key="4">
    <source>
        <dbReference type="Proteomes" id="UP001172083"/>
    </source>
</evidence>
<reference evidence="3" key="1">
    <citation type="submission" date="2023-06" db="EMBL/GenBank/DDBJ databases">
        <title>Genomic of Agaribacillus aureum.</title>
        <authorList>
            <person name="Wang G."/>
        </authorList>
    </citation>
    <scope>NUCLEOTIDE SEQUENCE</scope>
    <source>
        <strain evidence="3">BMA12</strain>
    </source>
</reference>
<organism evidence="3 4">
    <name type="scientific">Agaribacillus aureus</name>
    <dbReference type="NCBI Taxonomy" id="3051825"/>
    <lineage>
        <taxon>Bacteria</taxon>
        <taxon>Pseudomonadati</taxon>
        <taxon>Bacteroidota</taxon>
        <taxon>Cytophagia</taxon>
        <taxon>Cytophagales</taxon>
        <taxon>Splendidivirgaceae</taxon>
        <taxon>Agaribacillus</taxon>
    </lineage>
</organism>
<feature type="signal peptide" evidence="1">
    <location>
        <begin position="1"/>
        <end position="23"/>
    </location>
</feature>
<dbReference type="InterPro" id="IPR029052">
    <property type="entry name" value="Metallo-depent_PP-like"/>
</dbReference>
<keyword evidence="1" id="KW-0732">Signal</keyword>
<dbReference type="Gene3D" id="3.60.21.70">
    <property type="entry name" value="PhoD-like phosphatase"/>
    <property type="match status" value="1"/>
</dbReference>
<dbReference type="InterPro" id="IPR052900">
    <property type="entry name" value="Phospholipid_Metab_Enz"/>
</dbReference>
<dbReference type="Pfam" id="PF09423">
    <property type="entry name" value="PhoD"/>
    <property type="match status" value="1"/>
</dbReference>
<feature type="domain" description="PhoD-like phosphatase metallophosphatase" evidence="2">
    <location>
        <begin position="390"/>
        <end position="672"/>
    </location>
</feature>
<proteinExistence type="predicted"/>
<feature type="chain" id="PRO_5045959197" evidence="1">
    <location>
        <begin position="24"/>
        <end position="862"/>
    </location>
</feature>